<dbReference type="InterPro" id="IPR011990">
    <property type="entry name" value="TPR-like_helical_dom_sf"/>
</dbReference>
<dbReference type="PANTHER" id="PTHR12788">
    <property type="entry name" value="PROTEIN-TYROSINE SULFOTRANSFERASE 2"/>
    <property type="match status" value="1"/>
</dbReference>
<evidence type="ECO:0000256" key="2">
    <source>
        <dbReference type="PROSITE-ProRule" id="PRU00339"/>
    </source>
</evidence>
<sequence>MKWFMTARRPGTQLTLAQDATPASIAPGVAMSEMEKNSKRPPTEFPASLLHRAESLARRGALSEASVLLRDAAEAWPGHDRVLRLQGIVSHQMGRFAEAAMAWSHLTRLFPQDASLHNNLGSALGASGDLSGAITAIRRACELAPEKPNYWYNLAKALASASHAREACTALMRLLELSPEDNEARLMLADCCKACGRLGQAEAELRTILHAEPASIEAWARLVGLKTATLTREDLAQLGQAHSHCPPDHPYRASLGFAYGAALEAAGRFEDAYRVIVDANRRKRTSVEWQADRISALADAQMRAFAGPVSEAEDPTLGREAILIFGMPRSGSTLVEQMLCAHPSVQAAGEVGDFSAVLTEESVRRGKPPAAWVSEASAQDWTRLGRSYLERMAGKHRGKPMFTDKELSKWQFVGIARSMLPGARFVYCERDPVETCWSCYKHEFERDQLYSYDLDELGRYWYDCTRTVGFWRDRFPDLIHAVVHEALLADPEREVRRLLAYCGLSFEPACLRFYEVERDVRTASAGQVRQPLMRQPGLAERYGPLFDPLRHALSAAQR</sequence>
<keyword evidence="2" id="KW-0802">TPR repeat</keyword>
<dbReference type="Proteomes" id="UP001381174">
    <property type="component" value="Unassembled WGS sequence"/>
</dbReference>
<dbReference type="PANTHER" id="PTHR12788:SF10">
    <property type="entry name" value="PROTEIN-TYROSINE SULFOTRANSFERASE"/>
    <property type="match status" value="1"/>
</dbReference>
<gene>
    <name evidence="3" type="ORF">WAT24_00820</name>
</gene>
<dbReference type="Pfam" id="PF14559">
    <property type="entry name" value="TPR_19"/>
    <property type="match status" value="1"/>
</dbReference>
<organism evidence="3 4">
    <name type="scientific">Fulvimonas yonginensis</name>
    <dbReference type="NCBI Taxonomy" id="1495200"/>
    <lineage>
        <taxon>Bacteria</taxon>
        <taxon>Pseudomonadati</taxon>
        <taxon>Pseudomonadota</taxon>
        <taxon>Gammaproteobacteria</taxon>
        <taxon>Lysobacterales</taxon>
        <taxon>Rhodanobacteraceae</taxon>
        <taxon>Fulvimonas</taxon>
    </lineage>
</organism>
<evidence type="ECO:0000256" key="1">
    <source>
        <dbReference type="ARBA" id="ARBA00022679"/>
    </source>
</evidence>
<keyword evidence="4" id="KW-1185">Reference proteome</keyword>
<dbReference type="Gene3D" id="1.25.40.10">
    <property type="entry name" value="Tetratricopeptide repeat domain"/>
    <property type="match status" value="2"/>
</dbReference>
<evidence type="ECO:0000313" key="3">
    <source>
        <dbReference type="EMBL" id="MEI7035293.1"/>
    </source>
</evidence>
<dbReference type="InterPro" id="IPR027417">
    <property type="entry name" value="P-loop_NTPase"/>
</dbReference>
<dbReference type="Pfam" id="PF13469">
    <property type="entry name" value="Sulfotransfer_3"/>
    <property type="match status" value="1"/>
</dbReference>
<dbReference type="SUPFAM" id="SSF48452">
    <property type="entry name" value="TPR-like"/>
    <property type="match status" value="1"/>
</dbReference>
<reference evidence="3 4" key="1">
    <citation type="journal article" date="2014" name="Int. J. Syst. Evol. Microbiol.">
        <title>Fulvimonas yonginensis sp. nov., isolated from greenhouse soil, and emended description of the genus Fulvimonas.</title>
        <authorList>
            <person name="Ahn J.H."/>
            <person name="Kim S.J."/>
            <person name="Weon H.Y."/>
            <person name="Hong S.B."/>
            <person name="Seok S.J."/>
            <person name="Kwon S.W."/>
        </authorList>
    </citation>
    <scope>NUCLEOTIDE SEQUENCE [LARGE SCALE GENOMIC DNA]</scope>
    <source>
        <strain evidence="3 4">KACC 16952</strain>
    </source>
</reference>
<dbReference type="Gene3D" id="3.40.50.300">
    <property type="entry name" value="P-loop containing nucleotide triphosphate hydrolases"/>
    <property type="match status" value="1"/>
</dbReference>
<feature type="repeat" description="TPR" evidence="2">
    <location>
        <begin position="114"/>
        <end position="147"/>
    </location>
</feature>
<dbReference type="EMBL" id="JBBBNY010000001">
    <property type="protein sequence ID" value="MEI7035293.1"/>
    <property type="molecule type" value="Genomic_DNA"/>
</dbReference>
<dbReference type="PROSITE" id="PS50005">
    <property type="entry name" value="TPR"/>
    <property type="match status" value="1"/>
</dbReference>
<proteinExistence type="predicted"/>
<name>A0ABU8J6Y3_9GAMM</name>
<evidence type="ECO:0000313" key="4">
    <source>
        <dbReference type="Proteomes" id="UP001381174"/>
    </source>
</evidence>
<dbReference type="SUPFAM" id="SSF52540">
    <property type="entry name" value="P-loop containing nucleoside triphosphate hydrolases"/>
    <property type="match status" value="1"/>
</dbReference>
<dbReference type="SMART" id="SM00028">
    <property type="entry name" value="TPR"/>
    <property type="match status" value="5"/>
</dbReference>
<dbReference type="Pfam" id="PF13432">
    <property type="entry name" value="TPR_16"/>
    <property type="match status" value="1"/>
</dbReference>
<accession>A0ABU8J6Y3</accession>
<comment type="caution">
    <text evidence="3">The sequence shown here is derived from an EMBL/GenBank/DDBJ whole genome shotgun (WGS) entry which is preliminary data.</text>
</comment>
<dbReference type="InterPro" id="IPR026634">
    <property type="entry name" value="TPST-like"/>
</dbReference>
<dbReference type="InterPro" id="IPR019734">
    <property type="entry name" value="TPR_rpt"/>
</dbReference>
<protein>
    <submittedName>
        <fullName evidence="3">Sulfotransferase</fullName>
    </submittedName>
</protein>
<keyword evidence="1" id="KW-0808">Transferase</keyword>